<dbReference type="PANTHER" id="PTHR13371:SF0">
    <property type="entry name" value="CENTROSOMAL PROTEIN OF 104 KDA"/>
    <property type="match status" value="1"/>
</dbReference>
<organism evidence="2 3">
    <name type="scientific">Durusdinium trenchii</name>
    <dbReference type="NCBI Taxonomy" id="1381693"/>
    <lineage>
        <taxon>Eukaryota</taxon>
        <taxon>Sar</taxon>
        <taxon>Alveolata</taxon>
        <taxon>Dinophyceae</taxon>
        <taxon>Suessiales</taxon>
        <taxon>Symbiodiniaceae</taxon>
        <taxon>Durusdinium</taxon>
    </lineage>
</organism>
<comment type="caution">
    <text evidence="2">The sequence shown here is derived from an EMBL/GenBank/DDBJ whole genome shotgun (WGS) entry which is preliminary data.</text>
</comment>
<dbReference type="SUPFAM" id="SSF48371">
    <property type="entry name" value="ARM repeat"/>
    <property type="match status" value="1"/>
</dbReference>
<keyword evidence="3" id="KW-1185">Reference proteome</keyword>
<accession>A0ABP0JF35</accession>
<sequence>MGILRQLSFWKRGPSRKIAPFDEESIEVRTTEPAGPKAVGSDLRSSTPGSSSSESTSTSSETELTQAPEEDVTSTHTSETGSGEISQEPIDFRASTVEIAFPIAAEFGDEVAEGLRSSKWDRRQRALQSISSALNGGHLWSCGPFRERRGAWRVSCQVLNHVLKDKVIPVKLAALQLFRDTFENIDPAVTVEEVQHALDVLIGPVMSCLGDSNVRLHESAQSNLVFARYLLGDKLLHRLRAFLEPKRAADRPCIVRSIVRSASAEGVASAVWKFHDS</sequence>
<dbReference type="InterPro" id="IPR016024">
    <property type="entry name" value="ARM-type_fold"/>
</dbReference>
<reference evidence="2 3" key="1">
    <citation type="submission" date="2024-02" db="EMBL/GenBank/DDBJ databases">
        <authorList>
            <person name="Chen Y."/>
            <person name="Shah S."/>
            <person name="Dougan E. K."/>
            <person name="Thang M."/>
            <person name="Chan C."/>
        </authorList>
    </citation>
    <scope>NUCLEOTIDE SEQUENCE [LARGE SCALE GENOMIC DNA]</scope>
</reference>
<evidence type="ECO:0000313" key="2">
    <source>
        <dbReference type="EMBL" id="CAK9013017.1"/>
    </source>
</evidence>
<dbReference type="InterPro" id="IPR052607">
    <property type="entry name" value="CEP104-like"/>
</dbReference>
<evidence type="ECO:0000313" key="3">
    <source>
        <dbReference type="Proteomes" id="UP001642464"/>
    </source>
</evidence>
<dbReference type="Gene3D" id="1.25.10.10">
    <property type="entry name" value="Leucine-rich Repeat Variant"/>
    <property type="match status" value="1"/>
</dbReference>
<dbReference type="Proteomes" id="UP001642464">
    <property type="component" value="Unassembled WGS sequence"/>
</dbReference>
<gene>
    <name evidence="2" type="ORF">SCF082_LOCUS11748</name>
</gene>
<dbReference type="Pfam" id="PF21040">
    <property type="entry name" value="CEP104-like_TOG"/>
    <property type="match status" value="1"/>
</dbReference>
<protein>
    <submittedName>
        <fullName evidence="2">Uncharacterized protein</fullName>
    </submittedName>
</protein>
<feature type="region of interest" description="Disordered" evidence="1">
    <location>
        <begin position="20"/>
        <end position="89"/>
    </location>
</feature>
<name>A0ABP0JF35_9DINO</name>
<feature type="compositionally biased region" description="Low complexity" evidence="1">
    <location>
        <begin position="74"/>
        <end position="86"/>
    </location>
</feature>
<evidence type="ECO:0000256" key="1">
    <source>
        <dbReference type="SAM" id="MobiDB-lite"/>
    </source>
</evidence>
<feature type="compositionally biased region" description="Low complexity" evidence="1">
    <location>
        <begin position="45"/>
        <end position="63"/>
    </location>
</feature>
<dbReference type="PANTHER" id="PTHR13371">
    <property type="entry name" value="GLYCINE-, GLUTAMATE-, THIENYLCYCLOHEXYLPIPERIDINE-BINDING PROTEIN"/>
    <property type="match status" value="1"/>
</dbReference>
<dbReference type="EMBL" id="CAXAMM010007002">
    <property type="protein sequence ID" value="CAK9013017.1"/>
    <property type="molecule type" value="Genomic_DNA"/>
</dbReference>
<feature type="non-terminal residue" evidence="2">
    <location>
        <position position="277"/>
    </location>
</feature>
<proteinExistence type="predicted"/>
<dbReference type="InterPro" id="IPR011989">
    <property type="entry name" value="ARM-like"/>
</dbReference>